<dbReference type="EMBL" id="CM003379">
    <property type="protein sequence ID" value="KOM53023.1"/>
    <property type="molecule type" value="Genomic_DNA"/>
</dbReference>
<protein>
    <submittedName>
        <fullName evidence="1">Uncharacterized protein</fullName>
    </submittedName>
</protein>
<name>A0A0L9VDE6_PHAAN</name>
<sequence>MLQRTLVIQPVSQRPFAYAPTNARHSTHFSASVLHRPSNARPQRALVIKPPLPASVRHLPQRTLVQTNARPNERSSFSQFPSVRSASSWTNHLVTIPQRTSVPIAPTNARPCERSSFNPFPSVRSHMLQRTLVIHPVSQRPFAYAPTNARHSTHFSASCLHRPSNARPQRALVIKPPLPASVRHLPQRTSVPISPTNARPCERSSFNPFPSVRSHMLQRTLVIQPVSQRPFCLLLDESFGDHSTTNVRPHFPNERSPMRALVIQPVSQRPFACAPTNARHSTHFSASVLHRPSNARPQRALVIKPPLPASVRHLHQRALVIHSPVLNVRSNVHHRPMNARPQRALVIHLLSQRNDSDRRSCHKDNPRVLMTMTKTNIVCVVQ</sequence>
<evidence type="ECO:0000313" key="2">
    <source>
        <dbReference type="Proteomes" id="UP000053144"/>
    </source>
</evidence>
<dbReference type="Proteomes" id="UP000053144">
    <property type="component" value="Chromosome 9"/>
</dbReference>
<proteinExistence type="predicted"/>
<accession>A0A0L9VDE6</accession>
<reference evidence="2" key="1">
    <citation type="journal article" date="2015" name="Proc. Natl. Acad. Sci. U.S.A.">
        <title>Genome sequencing of adzuki bean (Vigna angularis) provides insight into high starch and low fat accumulation and domestication.</title>
        <authorList>
            <person name="Yang K."/>
            <person name="Tian Z."/>
            <person name="Chen C."/>
            <person name="Luo L."/>
            <person name="Zhao B."/>
            <person name="Wang Z."/>
            <person name="Yu L."/>
            <person name="Li Y."/>
            <person name="Sun Y."/>
            <person name="Li W."/>
            <person name="Chen Y."/>
            <person name="Li Y."/>
            <person name="Zhang Y."/>
            <person name="Ai D."/>
            <person name="Zhao J."/>
            <person name="Shang C."/>
            <person name="Ma Y."/>
            <person name="Wu B."/>
            <person name="Wang M."/>
            <person name="Gao L."/>
            <person name="Sun D."/>
            <person name="Zhang P."/>
            <person name="Guo F."/>
            <person name="Wang W."/>
            <person name="Li Y."/>
            <person name="Wang J."/>
            <person name="Varshney R.K."/>
            <person name="Wang J."/>
            <person name="Ling H.Q."/>
            <person name="Wan P."/>
        </authorList>
    </citation>
    <scope>NUCLEOTIDE SEQUENCE</scope>
    <source>
        <strain evidence="2">cv. Jingnong 6</strain>
    </source>
</reference>
<evidence type="ECO:0000313" key="1">
    <source>
        <dbReference type="EMBL" id="KOM53023.1"/>
    </source>
</evidence>
<dbReference type="Gramene" id="KOM53023">
    <property type="protein sequence ID" value="KOM53023"/>
    <property type="gene ID" value="LR48_Vigan09g168200"/>
</dbReference>
<organism evidence="1 2">
    <name type="scientific">Phaseolus angularis</name>
    <name type="common">Azuki bean</name>
    <name type="synonym">Vigna angularis</name>
    <dbReference type="NCBI Taxonomy" id="3914"/>
    <lineage>
        <taxon>Eukaryota</taxon>
        <taxon>Viridiplantae</taxon>
        <taxon>Streptophyta</taxon>
        <taxon>Embryophyta</taxon>
        <taxon>Tracheophyta</taxon>
        <taxon>Spermatophyta</taxon>
        <taxon>Magnoliopsida</taxon>
        <taxon>eudicotyledons</taxon>
        <taxon>Gunneridae</taxon>
        <taxon>Pentapetalae</taxon>
        <taxon>rosids</taxon>
        <taxon>fabids</taxon>
        <taxon>Fabales</taxon>
        <taxon>Fabaceae</taxon>
        <taxon>Papilionoideae</taxon>
        <taxon>50 kb inversion clade</taxon>
        <taxon>NPAAA clade</taxon>
        <taxon>indigoferoid/millettioid clade</taxon>
        <taxon>Phaseoleae</taxon>
        <taxon>Vigna</taxon>
    </lineage>
</organism>
<dbReference type="AlphaFoldDB" id="A0A0L9VDE6"/>
<gene>
    <name evidence="1" type="ORF">LR48_Vigan09g168200</name>
</gene>